<evidence type="ECO:0000313" key="3">
    <source>
        <dbReference type="Proteomes" id="UP000320496"/>
    </source>
</evidence>
<proteinExistence type="predicted"/>
<keyword evidence="3" id="KW-1185">Reference proteome</keyword>
<sequence>MQNRQRQLDTWILLIAILCIAPVLVHELGLTGSSEAPDLPAPPTGSSSASPVAPTTAAPIEPQEAIPTLKEPIPAPFEAGTVHIGPLASLGGRRLFPDDNPWNQEIADEPVDPLSDILIETIGPERNLHPDFGSGLYDGGRIGIPYIVVPGDQPRVPVHFTQFEGESDPGPYPIPPRAPIEGMPRGEGDRHVIVIDRDAWVLYELVHAFAAPEGKRWWADGGAVFDLATNDLRPEGWTSADAAGLPIFPGLVRYDEVVEQGEIRHALRFTCPDTRRAYVWPARHWASRDSSPALPPMGMRVRLKASVDIDGYPAEAQVILRALQRYGMFLADNGGSWFLSGTPDPRWDNEALSSLKQIRGSDFEVVLMRGLVTE</sequence>
<dbReference type="Proteomes" id="UP000320496">
    <property type="component" value="Chromosome"/>
</dbReference>
<evidence type="ECO:0000256" key="1">
    <source>
        <dbReference type="SAM" id="MobiDB-lite"/>
    </source>
</evidence>
<name>A0A517Z1B6_9PLAN</name>
<protein>
    <submittedName>
        <fullName evidence="2">Uncharacterized protein</fullName>
    </submittedName>
</protein>
<dbReference type="KEGG" id="mri:Mal4_05470"/>
<dbReference type="RefSeq" id="WP_145366947.1">
    <property type="nucleotide sequence ID" value="NZ_CP036275.1"/>
</dbReference>
<dbReference type="EMBL" id="CP036275">
    <property type="protein sequence ID" value="QDU36263.1"/>
    <property type="molecule type" value="Genomic_DNA"/>
</dbReference>
<gene>
    <name evidence="2" type="ORF">Mal4_05470</name>
</gene>
<dbReference type="OrthoDB" id="337615at2"/>
<feature type="region of interest" description="Disordered" evidence="1">
    <location>
        <begin position="36"/>
        <end position="56"/>
    </location>
</feature>
<accession>A0A517Z1B6</accession>
<organism evidence="2 3">
    <name type="scientific">Maioricimonas rarisocia</name>
    <dbReference type="NCBI Taxonomy" id="2528026"/>
    <lineage>
        <taxon>Bacteria</taxon>
        <taxon>Pseudomonadati</taxon>
        <taxon>Planctomycetota</taxon>
        <taxon>Planctomycetia</taxon>
        <taxon>Planctomycetales</taxon>
        <taxon>Planctomycetaceae</taxon>
        <taxon>Maioricimonas</taxon>
    </lineage>
</organism>
<feature type="compositionally biased region" description="Low complexity" evidence="1">
    <location>
        <begin position="44"/>
        <end position="56"/>
    </location>
</feature>
<dbReference type="AlphaFoldDB" id="A0A517Z1B6"/>
<reference evidence="2 3" key="1">
    <citation type="submission" date="2019-02" db="EMBL/GenBank/DDBJ databases">
        <title>Deep-cultivation of Planctomycetes and their phenomic and genomic characterization uncovers novel biology.</title>
        <authorList>
            <person name="Wiegand S."/>
            <person name="Jogler M."/>
            <person name="Boedeker C."/>
            <person name="Pinto D."/>
            <person name="Vollmers J."/>
            <person name="Rivas-Marin E."/>
            <person name="Kohn T."/>
            <person name="Peeters S.H."/>
            <person name="Heuer A."/>
            <person name="Rast P."/>
            <person name="Oberbeckmann S."/>
            <person name="Bunk B."/>
            <person name="Jeske O."/>
            <person name="Meyerdierks A."/>
            <person name="Storesund J.E."/>
            <person name="Kallscheuer N."/>
            <person name="Luecker S."/>
            <person name="Lage O.M."/>
            <person name="Pohl T."/>
            <person name="Merkel B.J."/>
            <person name="Hornburger P."/>
            <person name="Mueller R.-W."/>
            <person name="Bruemmer F."/>
            <person name="Labrenz M."/>
            <person name="Spormann A.M."/>
            <person name="Op den Camp H."/>
            <person name="Overmann J."/>
            <person name="Amann R."/>
            <person name="Jetten M.S.M."/>
            <person name="Mascher T."/>
            <person name="Medema M.H."/>
            <person name="Devos D.P."/>
            <person name="Kaster A.-K."/>
            <person name="Ovreas L."/>
            <person name="Rohde M."/>
            <person name="Galperin M.Y."/>
            <person name="Jogler C."/>
        </authorList>
    </citation>
    <scope>NUCLEOTIDE SEQUENCE [LARGE SCALE GENOMIC DNA]</scope>
    <source>
        <strain evidence="2 3">Mal4</strain>
    </source>
</reference>
<evidence type="ECO:0000313" key="2">
    <source>
        <dbReference type="EMBL" id="QDU36263.1"/>
    </source>
</evidence>